<accession>A0ABR1UKS3</accession>
<name>A0ABR1UKS3_9PEZI</name>
<evidence type="ECO:0000256" key="1">
    <source>
        <dbReference type="SAM" id="MobiDB-lite"/>
    </source>
</evidence>
<feature type="region of interest" description="Disordered" evidence="1">
    <location>
        <begin position="1"/>
        <end position="77"/>
    </location>
</feature>
<gene>
    <name evidence="2" type="ORF">PG996_009449</name>
</gene>
<feature type="compositionally biased region" description="Polar residues" evidence="1">
    <location>
        <begin position="1"/>
        <end position="12"/>
    </location>
</feature>
<reference evidence="2 3" key="1">
    <citation type="submission" date="2023-01" db="EMBL/GenBank/DDBJ databases">
        <title>Analysis of 21 Apiospora genomes using comparative genomics revels a genus with tremendous synthesis potential of carbohydrate active enzymes and secondary metabolites.</title>
        <authorList>
            <person name="Sorensen T."/>
        </authorList>
    </citation>
    <scope>NUCLEOTIDE SEQUENCE [LARGE SCALE GENOMIC DNA]</scope>
    <source>
        <strain evidence="2 3">CBS 83171</strain>
    </source>
</reference>
<sequence>MQLRRSVSQTFGSAHPALHAVVPTATREDDERRREIWRGLGLGVNDRRTSSSRSNNNTGETALLPLHTRSTSTPTPELQLRLQEQLQRLKQHTAAHNNQSSARKQEEQLRRLVGFADQSSSETNRG</sequence>
<organism evidence="2 3">
    <name type="scientific">Apiospora saccharicola</name>
    <dbReference type="NCBI Taxonomy" id="335842"/>
    <lineage>
        <taxon>Eukaryota</taxon>
        <taxon>Fungi</taxon>
        <taxon>Dikarya</taxon>
        <taxon>Ascomycota</taxon>
        <taxon>Pezizomycotina</taxon>
        <taxon>Sordariomycetes</taxon>
        <taxon>Xylariomycetidae</taxon>
        <taxon>Amphisphaeriales</taxon>
        <taxon>Apiosporaceae</taxon>
        <taxon>Apiospora</taxon>
    </lineage>
</organism>
<proteinExistence type="predicted"/>
<comment type="caution">
    <text evidence="2">The sequence shown here is derived from an EMBL/GenBank/DDBJ whole genome shotgun (WGS) entry which is preliminary data.</text>
</comment>
<feature type="compositionally biased region" description="Polar residues" evidence="1">
    <location>
        <begin position="117"/>
        <end position="126"/>
    </location>
</feature>
<keyword evidence="3" id="KW-1185">Reference proteome</keyword>
<dbReference type="EMBL" id="JAQQWM010000006">
    <property type="protein sequence ID" value="KAK8059519.1"/>
    <property type="molecule type" value="Genomic_DNA"/>
</dbReference>
<protein>
    <submittedName>
        <fullName evidence="2">Uncharacterized protein</fullName>
    </submittedName>
</protein>
<evidence type="ECO:0000313" key="2">
    <source>
        <dbReference type="EMBL" id="KAK8059519.1"/>
    </source>
</evidence>
<evidence type="ECO:0000313" key="3">
    <source>
        <dbReference type="Proteomes" id="UP001446871"/>
    </source>
</evidence>
<feature type="region of interest" description="Disordered" evidence="1">
    <location>
        <begin position="89"/>
        <end position="126"/>
    </location>
</feature>
<feature type="compositionally biased region" description="Basic and acidic residues" evidence="1">
    <location>
        <begin position="26"/>
        <end position="37"/>
    </location>
</feature>
<dbReference type="Proteomes" id="UP001446871">
    <property type="component" value="Unassembled WGS sequence"/>
</dbReference>